<dbReference type="SUPFAM" id="SSF109854">
    <property type="entry name" value="DinB/YfiT-like putative metalloenzymes"/>
    <property type="match status" value="1"/>
</dbReference>
<keyword evidence="3" id="KW-1185">Reference proteome</keyword>
<dbReference type="InterPro" id="IPR017517">
    <property type="entry name" value="Maleyloyr_isom"/>
</dbReference>
<dbReference type="InterPro" id="IPR024344">
    <property type="entry name" value="MDMPI_metal-binding"/>
</dbReference>
<dbReference type="InterPro" id="IPR034660">
    <property type="entry name" value="DinB/YfiT-like"/>
</dbReference>
<dbReference type="EMBL" id="JBIRUQ010000002">
    <property type="protein sequence ID" value="MFI1461747.1"/>
    <property type="molecule type" value="Genomic_DNA"/>
</dbReference>
<evidence type="ECO:0000259" key="1">
    <source>
        <dbReference type="Pfam" id="PF11716"/>
    </source>
</evidence>
<proteinExistence type="predicted"/>
<protein>
    <submittedName>
        <fullName evidence="2">Maleylpyruvate isomerase family mycothiol-dependent enzyme</fullName>
    </submittedName>
</protein>
<dbReference type="NCBIfam" id="TIGR03083">
    <property type="entry name" value="maleylpyruvate isomerase family mycothiol-dependent enzyme"/>
    <property type="match status" value="1"/>
</dbReference>
<accession>A0ABW7TL25</accession>
<comment type="caution">
    <text evidence="2">The sequence shown here is derived from an EMBL/GenBank/DDBJ whole genome shotgun (WGS) entry which is preliminary data.</text>
</comment>
<sequence length="200" mass="22142">MNIRGMLAAERAEFTALLRGLGNEEWDAPTLCTGWRVRELAGHLRYDAIPLTEYAGIAVRNRFSIDGVNNAMAAEGARRTPAELLAEFESAPRTVSRLWPRLGLADLLVHQQDIRRPLGRPREIPTDRLKAVLDHPDPFARPGRLTRGLQFVATDFDWVKGSGPTVRGRGEALALAMVGRPVVLDELDGEGVGELRRRCS</sequence>
<organism evidence="2 3">
    <name type="scientific">Nocardia carnea</name>
    <dbReference type="NCBI Taxonomy" id="37328"/>
    <lineage>
        <taxon>Bacteria</taxon>
        <taxon>Bacillati</taxon>
        <taxon>Actinomycetota</taxon>
        <taxon>Actinomycetes</taxon>
        <taxon>Mycobacteriales</taxon>
        <taxon>Nocardiaceae</taxon>
        <taxon>Nocardia</taxon>
    </lineage>
</organism>
<dbReference type="RefSeq" id="WP_033245166.1">
    <property type="nucleotide sequence ID" value="NZ_JBIRUQ010000002.1"/>
</dbReference>
<keyword evidence="2" id="KW-0413">Isomerase</keyword>
<dbReference type="Pfam" id="PF11716">
    <property type="entry name" value="MDMPI_N"/>
    <property type="match status" value="1"/>
</dbReference>
<dbReference type="Gene3D" id="1.20.120.450">
    <property type="entry name" value="dinb family like domain"/>
    <property type="match status" value="1"/>
</dbReference>
<gene>
    <name evidence="2" type="ORF">ACH4WX_13605</name>
</gene>
<reference evidence="2 3" key="1">
    <citation type="submission" date="2024-10" db="EMBL/GenBank/DDBJ databases">
        <title>The Natural Products Discovery Center: Release of the First 8490 Sequenced Strains for Exploring Actinobacteria Biosynthetic Diversity.</title>
        <authorList>
            <person name="Kalkreuter E."/>
            <person name="Kautsar S.A."/>
            <person name="Yang D."/>
            <person name="Bader C.D."/>
            <person name="Teijaro C.N."/>
            <person name="Fluegel L."/>
            <person name="Davis C.M."/>
            <person name="Simpson J.R."/>
            <person name="Lauterbach L."/>
            <person name="Steele A.D."/>
            <person name="Gui C."/>
            <person name="Meng S."/>
            <person name="Li G."/>
            <person name="Viehrig K."/>
            <person name="Ye F."/>
            <person name="Su P."/>
            <person name="Kiefer A.F."/>
            <person name="Nichols A."/>
            <person name="Cepeda A.J."/>
            <person name="Yan W."/>
            <person name="Fan B."/>
            <person name="Jiang Y."/>
            <person name="Adhikari A."/>
            <person name="Zheng C.-J."/>
            <person name="Schuster L."/>
            <person name="Cowan T.M."/>
            <person name="Smanski M.J."/>
            <person name="Chevrette M.G."/>
            <person name="De Carvalho L.P.S."/>
            <person name="Shen B."/>
        </authorList>
    </citation>
    <scope>NUCLEOTIDE SEQUENCE [LARGE SCALE GENOMIC DNA]</scope>
    <source>
        <strain evidence="2 3">NPDC020568</strain>
    </source>
</reference>
<feature type="domain" description="Mycothiol-dependent maleylpyruvate isomerase metal-binding" evidence="1">
    <location>
        <begin position="7"/>
        <end position="91"/>
    </location>
</feature>
<dbReference type="GeneID" id="93504742"/>
<evidence type="ECO:0000313" key="2">
    <source>
        <dbReference type="EMBL" id="MFI1461747.1"/>
    </source>
</evidence>
<dbReference type="Proteomes" id="UP001611263">
    <property type="component" value="Unassembled WGS sequence"/>
</dbReference>
<name>A0ABW7TL25_9NOCA</name>
<evidence type="ECO:0000313" key="3">
    <source>
        <dbReference type="Proteomes" id="UP001611263"/>
    </source>
</evidence>
<dbReference type="GO" id="GO:0016853">
    <property type="term" value="F:isomerase activity"/>
    <property type="evidence" value="ECO:0007669"/>
    <property type="project" value="UniProtKB-KW"/>
</dbReference>